<sequence length="226" mass="26786">MINDDNTALRMKNVATNIFTNILMMFTNYNILFIKGYSVNYYIDRYSQEINQCHVYSPPFTMEYMCNVANNFVGGLFMSVRQLQLYDFLVPFEHDFFARISRAFPLLNILNVVSLHGQKKKLTHQQNKHKQISLIIEYPHLMYLSLNCVYVDYIKQFLFESNAYLPYRNKLSVQYQDLIDAIENFTNNAEKGNCAKLKYIILFSKPSMYPENFHDYFPSLVNKLLF</sequence>
<evidence type="ECO:0000313" key="4">
    <source>
        <dbReference type="Proteomes" id="UP000663870"/>
    </source>
</evidence>
<organism evidence="1 3">
    <name type="scientific">Rotaria sordida</name>
    <dbReference type="NCBI Taxonomy" id="392033"/>
    <lineage>
        <taxon>Eukaryota</taxon>
        <taxon>Metazoa</taxon>
        <taxon>Spiralia</taxon>
        <taxon>Gnathifera</taxon>
        <taxon>Rotifera</taxon>
        <taxon>Eurotatoria</taxon>
        <taxon>Bdelloidea</taxon>
        <taxon>Philodinida</taxon>
        <taxon>Philodinidae</taxon>
        <taxon>Rotaria</taxon>
    </lineage>
</organism>
<protein>
    <submittedName>
        <fullName evidence="1">Uncharacterized protein</fullName>
    </submittedName>
</protein>
<evidence type="ECO:0000313" key="1">
    <source>
        <dbReference type="EMBL" id="CAF1388920.1"/>
    </source>
</evidence>
<dbReference type="EMBL" id="CAJNOL010006575">
    <property type="protein sequence ID" value="CAF1619512.1"/>
    <property type="molecule type" value="Genomic_DNA"/>
</dbReference>
<gene>
    <name evidence="2" type="ORF">JXQ802_LOCUS50417</name>
    <name evidence="1" type="ORF">PYM288_LOCUS34237</name>
</gene>
<dbReference type="AlphaFoldDB" id="A0A815KF04"/>
<dbReference type="Proteomes" id="UP000663854">
    <property type="component" value="Unassembled WGS sequence"/>
</dbReference>
<accession>A0A815KF04</accession>
<evidence type="ECO:0000313" key="3">
    <source>
        <dbReference type="Proteomes" id="UP000663854"/>
    </source>
</evidence>
<evidence type="ECO:0000313" key="2">
    <source>
        <dbReference type="EMBL" id="CAF1619512.1"/>
    </source>
</evidence>
<comment type="caution">
    <text evidence="1">The sequence shown here is derived from an EMBL/GenBank/DDBJ whole genome shotgun (WGS) entry which is preliminary data.</text>
</comment>
<proteinExistence type="predicted"/>
<dbReference type="EMBL" id="CAJNOH010005088">
    <property type="protein sequence ID" value="CAF1388920.1"/>
    <property type="molecule type" value="Genomic_DNA"/>
</dbReference>
<reference evidence="1" key="1">
    <citation type="submission" date="2021-02" db="EMBL/GenBank/DDBJ databases">
        <authorList>
            <person name="Nowell W R."/>
        </authorList>
    </citation>
    <scope>NUCLEOTIDE SEQUENCE</scope>
</reference>
<dbReference type="Proteomes" id="UP000663870">
    <property type="component" value="Unassembled WGS sequence"/>
</dbReference>
<keyword evidence="4" id="KW-1185">Reference proteome</keyword>
<name>A0A815KF04_9BILA</name>